<evidence type="ECO:0000313" key="3">
    <source>
        <dbReference type="EMBL" id="SUZ31567.1"/>
    </source>
</evidence>
<evidence type="ECO:0000259" key="2">
    <source>
        <dbReference type="Pfam" id="PF11977"/>
    </source>
</evidence>
<dbReference type="OrthoDB" id="5196680at2"/>
<accession>A0A3B0MKG0</accession>
<proteinExistence type="predicted"/>
<dbReference type="Pfam" id="PF11977">
    <property type="entry name" value="RNase_Zc3h12a"/>
    <property type="match status" value="1"/>
</dbReference>
<dbReference type="RefSeq" id="WP_121093848.1">
    <property type="nucleotide sequence ID" value="NZ_UIHC01000009.1"/>
</dbReference>
<reference evidence="4" key="1">
    <citation type="submission" date="2018-08" db="EMBL/GenBank/DDBJ databases">
        <authorList>
            <person name="Rodrigo-Torres L."/>
            <person name="Arahal R. D."/>
            <person name="Lucena T."/>
        </authorList>
    </citation>
    <scope>NUCLEOTIDE SEQUENCE [LARGE SCALE GENOMIC DNA]</scope>
    <source>
        <strain evidence="4">CECT 7235</strain>
    </source>
</reference>
<name>A0A3B0MKG0_9RHOB</name>
<keyword evidence="1" id="KW-0812">Transmembrane</keyword>
<protein>
    <recommendedName>
        <fullName evidence="2">RNase NYN domain-containing protein</fullName>
    </recommendedName>
</protein>
<keyword evidence="1" id="KW-1133">Transmembrane helix</keyword>
<keyword evidence="4" id="KW-1185">Reference proteome</keyword>
<evidence type="ECO:0000256" key="1">
    <source>
        <dbReference type="SAM" id="Phobius"/>
    </source>
</evidence>
<dbReference type="Proteomes" id="UP000272908">
    <property type="component" value="Unassembled WGS sequence"/>
</dbReference>
<dbReference type="Gene3D" id="3.40.50.11980">
    <property type="match status" value="1"/>
</dbReference>
<keyword evidence="1" id="KW-0472">Membrane</keyword>
<feature type="domain" description="RNase NYN" evidence="2">
    <location>
        <begin position="52"/>
        <end position="162"/>
    </location>
</feature>
<evidence type="ECO:0000313" key="4">
    <source>
        <dbReference type="Proteomes" id="UP000272908"/>
    </source>
</evidence>
<dbReference type="AlphaFoldDB" id="A0A3B0MKG0"/>
<organism evidence="3 4">
    <name type="scientific">Roseinatronobacter ekhonensis</name>
    <dbReference type="NCBI Taxonomy" id="254356"/>
    <lineage>
        <taxon>Bacteria</taxon>
        <taxon>Pseudomonadati</taxon>
        <taxon>Pseudomonadota</taxon>
        <taxon>Alphaproteobacteria</taxon>
        <taxon>Rhodobacterales</taxon>
        <taxon>Paracoccaceae</taxon>
        <taxon>Roseinatronobacter</taxon>
    </lineage>
</organism>
<feature type="transmembrane region" description="Helical" evidence="1">
    <location>
        <begin position="6"/>
        <end position="32"/>
    </location>
</feature>
<sequence length="187" mass="21217">MTLTDFSALIFQFPIESAFLGALALISLILMVRPFHRKPARTDGDGSEKRPRFIMIDGSNVMHWRDNTPDIDSVREVVVSLRAQGYTPGVVFDANAGYKLEGRYRNHYKLARRIGLPHEQVMVVPKGEPADPMILRAARDYGGRVVSQDRFRDWEGDFPELRRPDFRVRGGYDGGKLWLDLPEASVA</sequence>
<dbReference type="InterPro" id="IPR021869">
    <property type="entry name" value="RNase_Zc3h12_NYN"/>
</dbReference>
<dbReference type="EMBL" id="UIHC01000009">
    <property type="protein sequence ID" value="SUZ31567.1"/>
    <property type="molecule type" value="Genomic_DNA"/>
</dbReference>
<gene>
    <name evidence="3" type="ORF">ROE7235_01316</name>
</gene>